<name>A0A7Z2VI30_9BACL</name>
<keyword evidence="3" id="KW-0547">Nucleotide-binding</keyword>
<organism evidence="4 5">
    <name type="scientific">Cohnella herbarum</name>
    <dbReference type="NCBI Taxonomy" id="2728023"/>
    <lineage>
        <taxon>Bacteria</taxon>
        <taxon>Bacillati</taxon>
        <taxon>Bacillota</taxon>
        <taxon>Bacilli</taxon>
        <taxon>Bacillales</taxon>
        <taxon>Paenibacillaceae</taxon>
        <taxon>Cohnella</taxon>
    </lineage>
</organism>
<keyword evidence="3" id="KW-0694">RNA-binding</keyword>
<dbReference type="SUPFAM" id="SSF52374">
    <property type="entry name" value="Nucleotidylyl transferase"/>
    <property type="match status" value="1"/>
</dbReference>
<feature type="binding site" evidence="3">
    <location>
        <position position="192"/>
    </location>
    <ligand>
        <name>ATP</name>
        <dbReference type="ChEBI" id="CHEBI:30616"/>
    </ligand>
</feature>
<dbReference type="GO" id="GO:0005737">
    <property type="term" value="C:cytoplasm"/>
    <property type="evidence" value="ECO:0007669"/>
    <property type="project" value="UniProtKB-SubCell"/>
</dbReference>
<proteinExistence type="inferred from homology"/>
<dbReference type="InterPro" id="IPR014729">
    <property type="entry name" value="Rossmann-like_a/b/a_fold"/>
</dbReference>
<keyword evidence="3" id="KW-0820">tRNA-binding</keyword>
<evidence type="ECO:0000256" key="2">
    <source>
        <dbReference type="ARBA" id="ARBA00022694"/>
    </source>
</evidence>
<comment type="caution">
    <text evidence="3">Lacks conserved residue(s) required for the propagation of feature annotation.</text>
</comment>
<sequence length="411" mass="45767">MSTVGVIVEYNPLHNGHLYHLQQSKKLTGSENVVAVMSGHFLQRGEPAMADKWARAEMALRAGCDLVLELPVAYSSQPAQWFAYGAVSILEATGVVDSICFGSESGDLASLQRMAELLTEEPAEFVTLLNSQLKEGLPYPSAFTAAATAFLERQGLNEHAFSLTQPNHTLGLHYLMSMRKIDSRMTPYSLRREKSDYGQSDITDVRIASATALRKLLLGESGTLDQLTDYVPSSTLDILKREVAAGRAPIHWQSFERQLFHELFRQEESQLASYAEVTEGLEHRIKNILSGLPELTVSALLRELKTKRYTHTKLQRTLLRILLGHRKELLSPDKLASGIEYIRVLGFNERGRRLLRDMRVSASVPVITSAAKGDWPYLAMDARASAVYSLAFREGDASLAMRDYTAAPIRL</sequence>
<dbReference type="GO" id="GO:0005524">
    <property type="term" value="F:ATP binding"/>
    <property type="evidence" value="ECO:0007669"/>
    <property type="project" value="UniProtKB-KW"/>
</dbReference>
<comment type="subcellular location">
    <subcellularLocation>
        <location evidence="3">Cytoplasm</location>
    </subcellularLocation>
</comment>
<dbReference type="Proteomes" id="UP000502248">
    <property type="component" value="Chromosome"/>
</dbReference>
<feature type="binding site" evidence="3">
    <location>
        <begin position="7"/>
        <end position="20"/>
    </location>
    <ligand>
        <name>ATP</name>
        <dbReference type="ChEBI" id="CHEBI:30616"/>
    </ligand>
</feature>
<dbReference type="PANTHER" id="PTHR37825:SF1">
    <property type="entry name" value="TRNA(MET) CYTIDINE ACETATE LIGASE"/>
    <property type="match status" value="1"/>
</dbReference>
<keyword evidence="3" id="KW-0963">Cytoplasm</keyword>
<dbReference type="NCBIfam" id="NF010191">
    <property type="entry name" value="PRK13670.1"/>
    <property type="match status" value="1"/>
</dbReference>
<keyword evidence="4" id="KW-0808">Transferase</keyword>
<evidence type="ECO:0000256" key="3">
    <source>
        <dbReference type="HAMAP-Rule" id="MF_01539"/>
    </source>
</evidence>
<comment type="function">
    <text evidence="3">Catalyzes the formation of N(4)-acetylcytidine (ac(4)C) at the wobble position of elongator tRNA(Met), using acetate and ATP as substrates. First activates an acetate ion to form acetyladenylate (Ac-AMP) and then transfers the acetyl group to tRNA to form ac(4)C34.</text>
</comment>
<keyword evidence="5" id="KW-1185">Reference proteome</keyword>
<dbReference type="AlphaFoldDB" id="A0A7Z2VI30"/>
<keyword evidence="2 3" id="KW-0819">tRNA processing</keyword>
<feature type="binding site" evidence="3">
    <location>
        <position position="102"/>
    </location>
    <ligand>
        <name>ATP</name>
        <dbReference type="ChEBI" id="CHEBI:30616"/>
    </ligand>
</feature>
<evidence type="ECO:0000313" key="4">
    <source>
        <dbReference type="EMBL" id="QJD83439.1"/>
    </source>
</evidence>
<dbReference type="InterPro" id="IPR008513">
    <property type="entry name" value="tRNA(Met)_cyd_acetate_ligase"/>
</dbReference>
<dbReference type="GO" id="GO:0016879">
    <property type="term" value="F:ligase activity, forming carbon-nitrogen bonds"/>
    <property type="evidence" value="ECO:0007669"/>
    <property type="project" value="UniProtKB-UniRule"/>
</dbReference>
<dbReference type="Pfam" id="PF05636">
    <property type="entry name" value="HIGH_NTase1"/>
    <property type="match status" value="1"/>
</dbReference>
<comment type="similarity">
    <text evidence="3">Belongs to the TmcAL family.</text>
</comment>
<dbReference type="KEGG" id="cheb:HH215_09775"/>
<evidence type="ECO:0000313" key="5">
    <source>
        <dbReference type="Proteomes" id="UP000502248"/>
    </source>
</evidence>
<keyword evidence="1 3" id="KW-0436">Ligase</keyword>
<accession>A0A7Z2VI30</accession>
<evidence type="ECO:0000256" key="1">
    <source>
        <dbReference type="ARBA" id="ARBA00022598"/>
    </source>
</evidence>
<comment type="catalytic activity">
    <reaction evidence="3">
        <text>cytidine(34) in elongator tRNA(Met) + acetate + ATP = N(4)-acetylcytidine(34) in elongator tRNA(Met) + AMP + diphosphate</text>
        <dbReference type="Rhea" id="RHEA:58144"/>
        <dbReference type="Rhea" id="RHEA-COMP:10693"/>
        <dbReference type="Rhea" id="RHEA-COMP:10694"/>
        <dbReference type="ChEBI" id="CHEBI:30089"/>
        <dbReference type="ChEBI" id="CHEBI:30616"/>
        <dbReference type="ChEBI" id="CHEBI:33019"/>
        <dbReference type="ChEBI" id="CHEBI:74900"/>
        <dbReference type="ChEBI" id="CHEBI:82748"/>
        <dbReference type="ChEBI" id="CHEBI:456215"/>
    </reaction>
</comment>
<dbReference type="EC" id="6.3.4.-" evidence="3"/>
<dbReference type="PANTHER" id="PTHR37825">
    <property type="entry name" value="TRNA(MET) CYTIDINE ACETATE LIGASE"/>
    <property type="match status" value="1"/>
</dbReference>
<dbReference type="GO" id="GO:0006400">
    <property type="term" value="P:tRNA modification"/>
    <property type="evidence" value="ECO:0007669"/>
    <property type="project" value="UniProtKB-UniRule"/>
</dbReference>
<reference evidence="4 5" key="1">
    <citation type="submission" date="2020-04" db="EMBL/GenBank/DDBJ databases">
        <title>Genome sequencing of novel species.</title>
        <authorList>
            <person name="Heo J."/>
            <person name="Kim S.-J."/>
            <person name="Kim J.-S."/>
            <person name="Hong S.-B."/>
            <person name="Kwon S.-W."/>
        </authorList>
    </citation>
    <scope>NUCLEOTIDE SEQUENCE [LARGE SCALE GENOMIC DNA]</scope>
    <source>
        <strain evidence="4 5">MFER-1</strain>
    </source>
</reference>
<gene>
    <name evidence="3" type="primary">tmcAL</name>
    <name evidence="4" type="ORF">HH215_09775</name>
</gene>
<dbReference type="HAMAP" id="MF_01539">
    <property type="entry name" value="TmcAL"/>
    <property type="match status" value="1"/>
</dbReference>
<dbReference type="Gene3D" id="3.40.50.620">
    <property type="entry name" value="HUPs"/>
    <property type="match status" value="1"/>
</dbReference>
<dbReference type="GO" id="GO:0016740">
    <property type="term" value="F:transferase activity"/>
    <property type="evidence" value="ECO:0007669"/>
    <property type="project" value="UniProtKB-KW"/>
</dbReference>
<dbReference type="GO" id="GO:0000049">
    <property type="term" value="F:tRNA binding"/>
    <property type="evidence" value="ECO:0007669"/>
    <property type="project" value="UniProtKB-KW"/>
</dbReference>
<protein>
    <recommendedName>
        <fullName evidence="3">tRNA(Met) cytidine acetate ligase</fullName>
        <ecNumber evidence="3">6.3.4.-</ecNumber>
    </recommendedName>
</protein>
<keyword evidence="3" id="KW-0067">ATP-binding</keyword>
<dbReference type="RefSeq" id="WP_169279731.1">
    <property type="nucleotide sequence ID" value="NZ_CP051680.1"/>
</dbReference>
<feature type="binding site" evidence="3">
    <location>
        <position position="167"/>
    </location>
    <ligand>
        <name>ATP</name>
        <dbReference type="ChEBI" id="CHEBI:30616"/>
    </ligand>
</feature>
<dbReference type="EMBL" id="CP051680">
    <property type="protein sequence ID" value="QJD83439.1"/>
    <property type="molecule type" value="Genomic_DNA"/>
</dbReference>